<evidence type="ECO:0000256" key="8">
    <source>
        <dbReference type="ARBA" id="ARBA00022989"/>
    </source>
</evidence>
<organism evidence="12 13">
    <name type="scientific">Candidatus Magasanikbacteria bacterium RIFOXYA2_FULL_44_8</name>
    <dbReference type="NCBI Taxonomy" id="1798696"/>
    <lineage>
        <taxon>Bacteria</taxon>
        <taxon>Candidatus Magasanikiibacteriota</taxon>
    </lineage>
</organism>
<dbReference type="Pfam" id="PF01098">
    <property type="entry name" value="FTSW_RODA_SPOVE"/>
    <property type="match status" value="1"/>
</dbReference>
<feature type="transmembrane region" description="Helical" evidence="11">
    <location>
        <begin position="76"/>
        <end position="95"/>
    </location>
</feature>
<keyword evidence="9 11" id="KW-0472">Membrane</keyword>
<feature type="transmembrane region" description="Helical" evidence="11">
    <location>
        <begin position="45"/>
        <end position="64"/>
    </location>
</feature>
<dbReference type="GO" id="GO:0016757">
    <property type="term" value="F:glycosyltransferase activity"/>
    <property type="evidence" value="ECO:0007669"/>
    <property type="project" value="UniProtKB-KW"/>
</dbReference>
<feature type="transmembrane region" description="Helical" evidence="11">
    <location>
        <begin position="183"/>
        <end position="202"/>
    </location>
</feature>
<dbReference type="AlphaFoldDB" id="A0A1F6NL26"/>
<dbReference type="GO" id="GO:0008360">
    <property type="term" value="P:regulation of cell shape"/>
    <property type="evidence" value="ECO:0007669"/>
    <property type="project" value="UniProtKB-KW"/>
</dbReference>
<gene>
    <name evidence="12" type="ORF">A2261_01460</name>
</gene>
<keyword evidence="10" id="KW-0961">Cell wall biogenesis/degradation</keyword>
<dbReference type="PANTHER" id="PTHR30474:SF1">
    <property type="entry name" value="PEPTIDOGLYCAN GLYCOSYLTRANSFERASE MRDB"/>
    <property type="match status" value="1"/>
</dbReference>
<dbReference type="GO" id="GO:0009252">
    <property type="term" value="P:peptidoglycan biosynthetic process"/>
    <property type="evidence" value="ECO:0007669"/>
    <property type="project" value="UniProtKB-KW"/>
</dbReference>
<feature type="transmembrane region" description="Helical" evidence="11">
    <location>
        <begin position="338"/>
        <end position="356"/>
    </location>
</feature>
<feature type="transmembrane region" description="Helical" evidence="11">
    <location>
        <begin position="272"/>
        <end position="295"/>
    </location>
</feature>
<protein>
    <submittedName>
        <fullName evidence="12">Rod shape-determining protein RodA</fullName>
    </submittedName>
</protein>
<feature type="transmembrane region" description="Helical" evidence="11">
    <location>
        <begin position="12"/>
        <end position="33"/>
    </location>
</feature>
<dbReference type="GO" id="GO:0051301">
    <property type="term" value="P:cell division"/>
    <property type="evidence" value="ECO:0007669"/>
    <property type="project" value="InterPro"/>
</dbReference>
<evidence type="ECO:0000256" key="11">
    <source>
        <dbReference type="SAM" id="Phobius"/>
    </source>
</evidence>
<dbReference type="GO" id="GO:0071555">
    <property type="term" value="P:cell wall organization"/>
    <property type="evidence" value="ECO:0007669"/>
    <property type="project" value="UniProtKB-KW"/>
</dbReference>
<evidence type="ECO:0000256" key="3">
    <source>
        <dbReference type="ARBA" id="ARBA00022676"/>
    </source>
</evidence>
<dbReference type="Proteomes" id="UP000177803">
    <property type="component" value="Unassembled WGS sequence"/>
</dbReference>
<keyword evidence="8 11" id="KW-1133">Transmembrane helix</keyword>
<evidence type="ECO:0000256" key="9">
    <source>
        <dbReference type="ARBA" id="ARBA00023136"/>
    </source>
</evidence>
<evidence type="ECO:0000256" key="2">
    <source>
        <dbReference type="ARBA" id="ARBA00022475"/>
    </source>
</evidence>
<keyword evidence="6" id="KW-0133">Cell shape</keyword>
<dbReference type="InterPro" id="IPR011923">
    <property type="entry name" value="RodA/MrdB"/>
</dbReference>
<dbReference type="GO" id="GO:0032153">
    <property type="term" value="C:cell division site"/>
    <property type="evidence" value="ECO:0007669"/>
    <property type="project" value="TreeGrafter"/>
</dbReference>
<sequence length="364" mass="39863">MLGLNKFSLRNFDWPLVIAVMLLVALGLAATYSVDLSRGIELINFKKQLIALTIGVILFFAASLSQRTIYQHVAKLSYWLSLVALCAVLFFGKNIRGTTGWFVFGNFSFQPVELAKVGLILMLAYIISNFGRRFERPLFFFGTGAVTLVMIVLVMLQPDLGSAVLLGSIWFGLMFLTGARRSFILLLISGLVVGSVLAWFFFLQNYQKARILTFVDPQRDPLHSGYNVAQSMIAIGSGQFFGRGLGFGSQNQLRFLPEAQTDFVFSVIAEELGFAGAGILVVLFGVVIWRILLLARSTDDDFVAATAVGVVVLFFAQFVFNVGANIGLVPVTGVTLPFVSYGGSSLIINLLLVGILESMVARKY</sequence>
<evidence type="ECO:0000256" key="6">
    <source>
        <dbReference type="ARBA" id="ARBA00022960"/>
    </source>
</evidence>
<keyword evidence="3" id="KW-0328">Glycosyltransferase</keyword>
<keyword evidence="5 11" id="KW-0812">Transmembrane</keyword>
<feature type="transmembrane region" description="Helical" evidence="11">
    <location>
        <begin position="138"/>
        <end position="154"/>
    </location>
</feature>
<comment type="caution">
    <text evidence="12">The sequence shown here is derived from an EMBL/GenBank/DDBJ whole genome shotgun (WGS) entry which is preliminary data.</text>
</comment>
<dbReference type="GO" id="GO:0005886">
    <property type="term" value="C:plasma membrane"/>
    <property type="evidence" value="ECO:0007669"/>
    <property type="project" value="TreeGrafter"/>
</dbReference>
<name>A0A1F6NL26_9BACT</name>
<feature type="transmembrane region" description="Helical" evidence="11">
    <location>
        <begin position="302"/>
        <end position="326"/>
    </location>
</feature>
<proteinExistence type="predicted"/>
<dbReference type="PROSITE" id="PS00428">
    <property type="entry name" value="FTSW_RODA_SPOVE"/>
    <property type="match status" value="1"/>
</dbReference>
<evidence type="ECO:0000313" key="12">
    <source>
        <dbReference type="EMBL" id="OGH84480.1"/>
    </source>
</evidence>
<comment type="subcellular location">
    <subcellularLocation>
        <location evidence="1">Membrane</location>
        <topology evidence="1">Multi-pass membrane protein</topology>
    </subcellularLocation>
</comment>
<dbReference type="PANTHER" id="PTHR30474">
    <property type="entry name" value="CELL CYCLE PROTEIN"/>
    <property type="match status" value="1"/>
</dbReference>
<evidence type="ECO:0000256" key="4">
    <source>
        <dbReference type="ARBA" id="ARBA00022679"/>
    </source>
</evidence>
<evidence type="ECO:0000256" key="10">
    <source>
        <dbReference type="ARBA" id="ARBA00023316"/>
    </source>
</evidence>
<evidence type="ECO:0000256" key="5">
    <source>
        <dbReference type="ARBA" id="ARBA00022692"/>
    </source>
</evidence>
<keyword evidence="4" id="KW-0808">Transferase</keyword>
<dbReference type="InterPro" id="IPR001182">
    <property type="entry name" value="FtsW/RodA"/>
</dbReference>
<feature type="transmembrane region" description="Helical" evidence="11">
    <location>
        <begin position="160"/>
        <end position="176"/>
    </location>
</feature>
<feature type="transmembrane region" description="Helical" evidence="11">
    <location>
        <begin position="107"/>
        <end position="126"/>
    </location>
</feature>
<dbReference type="EMBL" id="MFQR01000017">
    <property type="protein sequence ID" value="OGH84480.1"/>
    <property type="molecule type" value="Genomic_DNA"/>
</dbReference>
<keyword evidence="2" id="KW-1003">Cell membrane</keyword>
<dbReference type="NCBIfam" id="TIGR02210">
    <property type="entry name" value="rodA_shape"/>
    <property type="match status" value="1"/>
</dbReference>
<accession>A0A1F6NL26</accession>
<evidence type="ECO:0000256" key="1">
    <source>
        <dbReference type="ARBA" id="ARBA00004141"/>
    </source>
</evidence>
<evidence type="ECO:0000256" key="7">
    <source>
        <dbReference type="ARBA" id="ARBA00022984"/>
    </source>
</evidence>
<evidence type="ECO:0000313" key="13">
    <source>
        <dbReference type="Proteomes" id="UP000177803"/>
    </source>
</evidence>
<reference evidence="12 13" key="1">
    <citation type="journal article" date="2016" name="Nat. Commun.">
        <title>Thousands of microbial genomes shed light on interconnected biogeochemical processes in an aquifer system.</title>
        <authorList>
            <person name="Anantharaman K."/>
            <person name="Brown C.T."/>
            <person name="Hug L.A."/>
            <person name="Sharon I."/>
            <person name="Castelle C.J."/>
            <person name="Probst A.J."/>
            <person name="Thomas B.C."/>
            <person name="Singh A."/>
            <person name="Wilkins M.J."/>
            <person name="Karaoz U."/>
            <person name="Brodie E.L."/>
            <person name="Williams K.H."/>
            <person name="Hubbard S.S."/>
            <person name="Banfield J.F."/>
        </authorList>
    </citation>
    <scope>NUCLEOTIDE SEQUENCE [LARGE SCALE GENOMIC DNA]</scope>
</reference>
<dbReference type="GO" id="GO:0015648">
    <property type="term" value="F:lipid-linked peptidoglycan transporter activity"/>
    <property type="evidence" value="ECO:0007669"/>
    <property type="project" value="TreeGrafter"/>
</dbReference>
<keyword evidence="7" id="KW-0573">Peptidoglycan synthesis</keyword>
<dbReference type="InterPro" id="IPR018365">
    <property type="entry name" value="Cell_cycle_FtsW-rel_CS"/>
</dbReference>